<evidence type="ECO:0000256" key="3">
    <source>
        <dbReference type="ARBA" id="ARBA00022448"/>
    </source>
</evidence>
<comment type="subcellular location">
    <subcellularLocation>
        <location evidence="1">Membrane</location>
        <topology evidence="1">Multi-pass membrane protein</topology>
    </subcellularLocation>
</comment>
<sequence length="358" mass="40496">MREEISSKQAAALILAFILDGAIIFPTAIEAQRNSWISVIIALGAAYILFMLYYKIQLIYEGEDLYSINEKVMGRILGKVINILYVWYFLHLGALTLRDFGEFMNTLTMPETPRMAIIILSALTAVYMVKKGCEIIAEFSLFATVITLLTMGILITLLISKINIYNVLPIMAQGIKPVLLGTWSTLTFPFGECILFITVFSKIKNKKALKKGYFLGLILGGVLLVINSFFQVSILGEKILGFLYFPFYTLLSRIKVGEFIQRLEIIGGVILNVFGMIKISLCLYATSLGISNMFKINNYKILCLPVGLVMLNLSNILYEDIMSLVSWTAKYYKYYALPFQLFFPLLIFIVSKIRNRVP</sequence>
<dbReference type="EMBL" id="JARUJP010000015">
    <property type="protein sequence ID" value="MDW8802087.1"/>
    <property type="molecule type" value="Genomic_DNA"/>
</dbReference>
<feature type="transmembrane region" description="Helical" evidence="8">
    <location>
        <begin position="212"/>
        <end position="245"/>
    </location>
</feature>
<feature type="transmembrane region" description="Helical" evidence="8">
    <location>
        <begin position="112"/>
        <end position="129"/>
    </location>
</feature>
<keyword evidence="6 8" id="KW-1133">Transmembrane helix</keyword>
<feature type="transmembrane region" description="Helical" evidence="8">
    <location>
        <begin position="12"/>
        <end position="29"/>
    </location>
</feature>
<keyword evidence="10" id="KW-1185">Reference proteome</keyword>
<comment type="similarity">
    <text evidence="2">Belongs to the amino acid-polyamine-organocation (APC) superfamily. Spore germination protein (SGP) (TC 2.A.3.9) family.</text>
</comment>
<dbReference type="RefSeq" id="WP_318798442.1">
    <property type="nucleotide sequence ID" value="NZ_JARUJP010000015.1"/>
</dbReference>
<feature type="transmembrane region" description="Helical" evidence="8">
    <location>
        <begin position="35"/>
        <end position="56"/>
    </location>
</feature>
<evidence type="ECO:0000256" key="6">
    <source>
        <dbReference type="ARBA" id="ARBA00022989"/>
    </source>
</evidence>
<feature type="transmembrane region" description="Helical" evidence="8">
    <location>
        <begin position="334"/>
        <end position="353"/>
    </location>
</feature>
<keyword evidence="5 8" id="KW-0812">Transmembrane</keyword>
<name>A0ABU4JVB9_9CLOT</name>
<feature type="transmembrane region" description="Helical" evidence="8">
    <location>
        <begin position="180"/>
        <end position="200"/>
    </location>
</feature>
<evidence type="ECO:0000256" key="5">
    <source>
        <dbReference type="ARBA" id="ARBA00022692"/>
    </source>
</evidence>
<evidence type="ECO:0000256" key="4">
    <source>
        <dbReference type="ARBA" id="ARBA00022544"/>
    </source>
</evidence>
<feature type="transmembrane region" description="Helical" evidence="8">
    <location>
        <begin position="265"/>
        <end position="286"/>
    </location>
</feature>
<keyword evidence="7 8" id="KW-0472">Membrane</keyword>
<reference evidence="9 10" key="1">
    <citation type="submission" date="2023-04" db="EMBL/GenBank/DDBJ databases">
        <title>Clostridium tannerae sp. nov., isolated from the fecal material of an alpaca.</title>
        <authorList>
            <person name="Miller S."/>
            <person name="Hendry M."/>
            <person name="King J."/>
            <person name="Sankaranarayanan K."/>
            <person name="Lawson P.A."/>
        </authorList>
    </citation>
    <scope>NUCLEOTIDE SEQUENCE [LARGE SCALE GENOMIC DNA]</scope>
    <source>
        <strain evidence="9 10">A1-XYC3</strain>
    </source>
</reference>
<dbReference type="NCBIfam" id="TIGR00912">
    <property type="entry name" value="2A0309"/>
    <property type="match status" value="1"/>
</dbReference>
<organism evidence="9 10">
    <name type="scientific">Clostridium tanneri</name>
    <dbReference type="NCBI Taxonomy" id="3037988"/>
    <lineage>
        <taxon>Bacteria</taxon>
        <taxon>Bacillati</taxon>
        <taxon>Bacillota</taxon>
        <taxon>Clostridia</taxon>
        <taxon>Eubacteriales</taxon>
        <taxon>Clostridiaceae</taxon>
        <taxon>Clostridium</taxon>
    </lineage>
</organism>
<keyword evidence="4" id="KW-0309">Germination</keyword>
<dbReference type="Pfam" id="PF03845">
    <property type="entry name" value="Spore_permease"/>
    <property type="match status" value="1"/>
</dbReference>
<evidence type="ECO:0000256" key="2">
    <source>
        <dbReference type="ARBA" id="ARBA00007998"/>
    </source>
</evidence>
<dbReference type="InterPro" id="IPR004761">
    <property type="entry name" value="Spore_GerAB"/>
</dbReference>
<evidence type="ECO:0000313" key="10">
    <source>
        <dbReference type="Proteomes" id="UP001281656"/>
    </source>
</evidence>
<dbReference type="PANTHER" id="PTHR34975:SF2">
    <property type="entry name" value="SPORE GERMINATION PROTEIN A2"/>
    <property type="match status" value="1"/>
</dbReference>
<keyword evidence="3" id="KW-0813">Transport</keyword>
<feature type="transmembrane region" description="Helical" evidence="8">
    <location>
        <begin position="141"/>
        <end position="160"/>
    </location>
</feature>
<accession>A0ABU4JVB9</accession>
<comment type="caution">
    <text evidence="9">The sequence shown here is derived from an EMBL/GenBank/DDBJ whole genome shotgun (WGS) entry which is preliminary data.</text>
</comment>
<evidence type="ECO:0000256" key="8">
    <source>
        <dbReference type="SAM" id="Phobius"/>
    </source>
</evidence>
<evidence type="ECO:0000313" key="9">
    <source>
        <dbReference type="EMBL" id="MDW8802087.1"/>
    </source>
</evidence>
<evidence type="ECO:0000256" key="1">
    <source>
        <dbReference type="ARBA" id="ARBA00004141"/>
    </source>
</evidence>
<protein>
    <submittedName>
        <fullName evidence="9">Endospore germination permease</fullName>
    </submittedName>
</protein>
<proteinExistence type="inferred from homology"/>
<evidence type="ECO:0000256" key="7">
    <source>
        <dbReference type="ARBA" id="ARBA00023136"/>
    </source>
</evidence>
<feature type="transmembrane region" description="Helical" evidence="8">
    <location>
        <begin position="76"/>
        <end position="97"/>
    </location>
</feature>
<gene>
    <name evidence="9" type="ORF">P8V03_13095</name>
</gene>
<dbReference type="Proteomes" id="UP001281656">
    <property type="component" value="Unassembled WGS sequence"/>
</dbReference>
<feature type="transmembrane region" description="Helical" evidence="8">
    <location>
        <begin position="298"/>
        <end position="318"/>
    </location>
</feature>
<dbReference type="PANTHER" id="PTHR34975">
    <property type="entry name" value="SPORE GERMINATION PROTEIN A2"/>
    <property type="match status" value="1"/>
</dbReference>